<dbReference type="KEGG" id="ccot:CCAX7_56270"/>
<dbReference type="Gene3D" id="3.90.1340.10">
    <property type="entry name" value="Phage tail collar domain"/>
    <property type="match status" value="1"/>
</dbReference>
<gene>
    <name evidence="1" type="ORF">CCAX7_56270</name>
</gene>
<protein>
    <submittedName>
        <fullName evidence="1">Tail Collar domain-containing protein</fullName>
    </submittedName>
</protein>
<keyword evidence="2" id="KW-1185">Reference proteome</keyword>
<dbReference type="InterPro" id="IPR037053">
    <property type="entry name" value="Phage_tail_collar_dom_sf"/>
</dbReference>
<accession>A0A402D0N2</accession>
<proteinExistence type="predicted"/>
<reference evidence="1 2" key="1">
    <citation type="journal article" date="2019" name="Int. J. Syst. Evol. Microbiol.">
        <title>Capsulimonas corticalis gen. nov., sp. nov., an aerobic capsulated bacterium, of a novel bacterial order, Capsulimonadales ord. nov., of the class Armatimonadia of the phylum Armatimonadetes.</title>
        <authorList>
            <person name="Li J."/>
            <person name="Kudo C."/>
            <person name="Tonouchi A."/>
        </authorList>
    </citation>
    <scope>NUCLEOTIDE SEQUENCE [LARGE SCALE GENOMIC DNA]</scope>
    <source>
        <strain evidence="1 2">AX-7</strain>
    </source>
</reference>
<evidence type="ECO:0000313" key="2">
    <source>
        <dbReference type="Proteomes" id="UP000287394"/>
    </source>
</evidence>
<sequence>MSEPFLSEIRVFSFNFPPNGWAFCNGAIVQVQQNPLLYQLIGNTYGGTAPNSFALPNLSGSTPIHMGGDYALGAAGGKPDNLLTVNTMPQHTHTLLASKAAATSGSPAGAGLAAPIAQVGPVYTPNTDFSAKMAPGAIANAGSGGAHNNMQPYLALNFCIALQGVYPNPS</sequence>
<dbReference type="EMBL" id="AP025739">
    <property type="protein sequence ID" value="BDI33576.1"/>
    <property type="molecule type" value="Genomic_DNA"/>
</dbReference>
<evidence type="ECO:0000313" key="1">
    <source>
        <dbReference type="EMBL" id="BDI33576.1"/>
    </source>
</evidence>
<dbReference type="SUPFAM" id="SSF88874">
    <property type="entry name" value="Receptor-binding domain of short tail fibre protein gp12"/>
    <property type="match status" value="1"/>
</dbReference>
<dbReference type="Pfam" id="PF07484">
    <property type="entry name" value="Collar"/>
    <property type="match status" value="1"/>
</dbReference>
<name>A0A402D0N2_9BACT</name>
<dbReference type="AlphaFoldDB" id="A0A402D0N2"/>
<dbReference type="OrthoDB" id="9810174at2"/>
<dbReference type="Proteomes" id="UP000287394">
    <property type="component" value="Chromosome"/>
</dbReference>
<organism evidence="1 2">
    <name type="scientific">Capsulimonas corticalis</name>
    <dbReference type="NCBI Taxonomy" id="2219043"/>
    <lineage>
        <taxon>Bacteria</taxon>
        <taxon>Bacillati</taxon>
        <taxon>Armatimonadota</taxon>
        <taxon>Armatimonadia</taxon>
        <taxon>Capsulimonadales</taxon>
        <taxon>Capsulimonadaceae</taxon>
        <taxon>Capsulimonas</taxon>
    </lineage>
</organism>
<dbReference type="InterPro" id="IPR011083">
    <property type="entry name" value="Phage_tail_collar_dom"/>
</dbReference>
<dbReference type="RefSeq" id="WP_119323093.1">
    <property type="nucleotide sequence ID" value="NZ_AP025739.1"/>
</dbReference>